<organism evidence="1 2">
    <name type="scientific">Myxacorys almedinensis A</name>
    <dbReference type="NCBI Taxonomy" id="2690445"/>
    <lineage>
        <taxon>Bacteria</taxon>
        <taxon>Bacillati</taxon>
        <taxon>Cyanobacteriota</taxon>
        <taxon>Cyanophyceae</taxon>
        <taxon>Leptolyngbyales</taxon>
        <taxon>Leptolyngbyaceae</taxon>
        <taxon>Myxacorys</taxon>
        <taxon>Myxacorys almedinensis</taxon>
    </lineage>
</organism>
<dbReference type="Proteomes" id="UP000646053">
    <property type="component" value="Unassembled WGS sequence"/>
</dbReference>
<keyword evidence="2" id="KW-1185">Reference proteome</keyword>
<reference evidence="1" key="1">
    <citation type="submission" date="2019-12" db="EMBL/GenBank/DDBJ databases">
        <title>High-Quality draft genome sequences of three cyanobacteria isolated from the limestone walls of the Old Cathedral of Coimbra.</title>
        <authorList>
            <person name="Tiago I."/>
            <person name="Soares F."/>
            <person name="Portugal A."/>
        </authorList>
    </citation>
    <scope>NUCLEOTIDE SEQUENCE</scope>
    <source>
        <strain evidence="1">A</strain>
    </source>
</reference>
<accession>A0A8J7YXF5</accession>
<evidence type="ECO:0000313" key="1">
    <source>
        <dbReference type="EMBL" id="NDJ15939.1"/>
    </source>
</evidence>
<proteinExistence type="predicted"/>
<name>A0A8J7YXF5_9CYAN</name>
<dbReference type="EMBL" id="WVIE01000001">
    <property type="protein sequence ID" value="NDJ15939.1"/>
    <property type="molecule type" value="Genomic_DNA"/>
</dbReference>
<dbReference type="AlphaFoldDB" id="A0A8J7YXF5"/>
<evidence type="ECO:0000313" key="2">
    <source>
        <dbReference type="Proteomes" id="UP000646053"/>
    </source>
</evidence>
<protein>
    <submittedName>
        <fullName evidence="1">Transcriptional regulator</fullName>
    </submittedName>
</protein>
<gene>
    <name evidence="1" type="ORF">GS601_01320</name>
</gene>
<comment type="caution">
    <text evidence="1">The sequence shown here is derived from an EMBL/GenBank/DDBJ whole genome shotgun (WGS) entry which is preliminary data.</text>
</comment>
<sequence length="134" mass="15152">MTTGLKTPSSYYMQLINAFPPRPITTEVELEATQTQINSILDRGRLTQDDQDYLKVLGMLVYEYEEKTEVFPRLTGVELLRALLDEMSLMPEDLVPIVGAESTVVEILNGMSQPTEIQVQQLAAFFRVSPQSLR</sequence>